<accession>A0A151IK07</accession>
<name>A0A151IK07_9HYME</name>
<dbReference type="InterPro" id="IPR036397">
    <property type="entry name" value="RNaseH_sf"/>
</dbReference>
<dbReference type="SUPFAM" id="SSF53098">
    <property type="entry name" value="Ribonuclease H-like"/>
    <property type="match status" value="1"/>
</dbReference>
<gene>
    <name evidence="1" type="ORF">ALC62_04627</name>
</gene>
<dbReference type="Gene3D" id="3.30.420.10">
    <property type="entry name" value="Ribonuclease H-like superfamily/Ribonuclease H"/>
    <property type="match status" value="1"/>
</dbReference>
<protein>
    <recommendedName>
        <fullName evidence="3">DNA-directed DNA polymerase</fullName>
    </recommendedName>
</protein>
<sequence length="437" mass="50334">MYVIESSGKQTHSKRNCCYYCKKLQSKRPNKKWQRNASDFLPCGHGPPPEVVQGRPPNSNKEVVEVIARTYRSLVWREIGAAFERRVLTGAVINFEHIEPRQFLEDAGSVVLEYVRGAIERYGNVKVNTAFNGEFVASDKRTVMSINTKNCELYPTSNVRECNIEKLESHSEDCGKLNKCAILLPSEDKKWLEFRNHSIKERAPFIVYADLECVLKKMEDAASTTASSYAYQQHEVFNIGYYVRCSYDDTLSACRFCRDNDCVRCVCQFLNIAPFSDKPFAPGDERARDHCHLIGRYRGPAHKGCNINYKNSFYIPVVFHNLSGYDAHFVIKEIATKFQGHVHLLPLTKEKYISFTKHVKDTSDKDSRNCVKLRFIDSYKLLSSSLDKLASYLDKDKLKIVRSEFSNMSDEDFNLLTRKGVFPYEYVDCFEKLDESC</sequence>
<dbReference type="InterPro" id="IPR012337">
    <property type="entry name" value="RNaseH-like_sf"/>
</dbReference>
<dbReference type="PANTHER" id="PTHR31511:SF12">
    <property type="entry name" value="RHO TERMINATION FACTOR N-TERMINAL DOMAIN-CONTAINING PROTEIN"/>
    <property type="match status" value="1"/>
</dbReference>
<dbReference type="EMBL" id="KQ977274">
    <property type="protein sequence ID" value="KYN04505.1"/>
    <property type="molecule type" value="Genomic_DNA"/>
</dbReference>
<evidence type="ECO:0000313" key="1">
    <source>
        <dbReference type="EMBL" id="KYN04505.1"/>
    </source>
</evidence>
<dbReference type="Proteomes" id="UP000078542">
    <property type="component" value="Unassembled WGS sequence"/>
</dbReference>
<reference evidence="1 2" key="1">
    <citation type="submission" date="2016-03" db="EMBL/GenBank/DDBJ databases">
        <title>Cyphomyrmex costatus WGS genome.</title>
        <authorList>
            <person name="Nygaard S."/>
            <person name="Hu H."/>
            <person name="Boomsma J."/>
            <person name="Zhang G."/>
        </authorList>
    </citation>
    <scope>NUCLEOTIDE SEQUENCE [LARGE SCALE GENOMIC DNA]</scope>
    <source>
        <strain evidence="1">MS0001</strain>
        <tissue evidence="1">Whole body</tissue>
    </source>
</reference>
<dbReference type="STRING" id="456900.A0A151IK07"/>
<evidence type="ECO:0000313" key="2">
    <source>
        <dbReference type="Proteomes" id="UP000078542"/>
    </source>
</evidence>
<keyword evidence="2" id="KW-1185">Reference proteome</keyword>
<dbReference type="PANTHER" id="PTHR31511">
    <property type="entry name" value="PROTEIN CBG23764"/>
    <property type="match status" value="1"/>
</dbReference>
<organism evidence="1 2">
    <name type="scientific">Cyphomyrmex costatus</name>
    <dbReference type="NCBI Taxonomy" id="456900"/>
    <lineage>
        <taxon>Eukaryota</taxon>
        <taxon>Metazoa</taxon>
        <taxon>Ecdysozoa</taxon>
        <taxon>Arthropoda</taxon>
        <taxon>Hexapoda</taxon>
        <taxon>Insecta</taxon>
        <taxon>Pterygota</taxon>
        <taxon>Neoptera</taxon>
        <taxon>Endopterygota</taxon>
        <taxon>Hymenoptera</taxon>
        <taxon>Apocrita</taxon>
        <taxon>Aculeata</taxon>
        <taxon>Formicoidea</taxon>
        <taxon>Formicidae</taxon>
        <taxon>Myrmicinae</taxon>
        <taxon>Cyphomyrmex</taxon>
    </lineage>
</organism>
<dbReference type="GO" id="GO:0003676">
    <property type="term" value="F:nucleic acid binding"/>
    <property type="evidence" value="ECO:0007669"/>
    <property type="project" value="InterPro"/>
</dbReference>
<dbReference type="AlphaFoldDB" id="A0A151IK07"/>
<evidence type="ECO:0008006" key="3">
    <source>
        <dbReference type="Google" id="ProtNLM"/>
    </source>
</evidence>
<proteinExistence type="predicted"/>